<evidence type="ECO:0000256" key="3">
    <source>
        <dbReference type="ARBA" id="ARBA00023004"/>
    </source>
</evidence>
<keyword evidence="1" id="KW-0479">Metal-binding</keyword>
<evidence type="ECO:0000256" key="2">
    <source>
        <dbReference type="ARBA" id="ARBA00022801"/>
    </source>
</evidence>
<evidence type="ECO:0000256" key="1">
    <source>
        <dbReference type="ARBA" id="ARBA00022723"/>
    </source>
</evidence>
<dbReference type="OrthoDB" id="9784378at2"/>
<dbReference type="HOGENOM" id="CLU_070320_0_0_0"/>
<keyword evidence="3" id="KW-0408">Iron</keyword>
<dbReference type="GO" id="GO:0046872">
    <property type="term" value="F:metal ion binding"/>
    <property type="evidence" value="ECO:0007669"/>
    <property type="project" value="UniProtKB-KW"/>
</dbReference>
<dbReference type="PANTHER" id="PTHR42988:SF2">
    <property type="entry name" value="CYCLIC NUCLEOTIDE PHOSPHODIESTERASE CBUA0032-RELATED"/>
    <property type="match status" value="1"/>
</dbReference>
<dbReference type="AlphaFoldDB" id="Q0EZ19"/>
<comment type="caution">
    <text evidence="6">The sequence shown here is derived from an EMBL/GenBank/DDBJ whole genome shotgun (WGS) entry which is preliminary data.</text>
</comment>
<organism evidence="6 7">
    <name type="scientific">Mariprofundus ferrooxydans PV-1</name>
    <dbReference type="NCBI Taxonomy" id="314345"/>
    <lineage>
        <taxon>Bacteria</taxon>
        <taxon>Pseudomonadati</taxon>
        <taxon>Pseudomonadota</taxon>
        <taxon>Candidatius Mariprofundia</taxon>
        <taxon>Mariprofundales</taxon>
        <taxon>Mariprofundaceae</taxon>
        <taxon>Mariprofundus</taxon>
    </lineage>
</organism>
<dbReference type="PANTHER" id="PTHR42988">
    <property type="entry name" value="PHOSPHOHYDROLASE"/>
    <property type="match status" value="1"/>
</dbReference>
<proteinExistence type="inferred from homology"/>
<dbReference type="SUPFAM" id="SSF56300">
    <property type="entry name" value="Metallo-dependent phosphatases"/>
    <property type="match status" value="1"/>
</dbReference>
<dbReference type="STRING" id="314344.AL013_00090"/>
<dbReference type="RefSeq" id="WP_009849107.1">
    <property type="nucleotide sequence ID" value="NZ_DS022294.1"/>
</dbReference>
<dbReference type="InterPro" id="IPR029052">
    <property type="entry name" value="Metallo-depent_PP-like"/>
</dbReference>
<protein>
    <submittedName>
        <fullName evidence="6">Ser/Thr protein phosphatase</fullName>
    </submittedName>
</protein>
<dbReference type="Proteomes" id="UP000005297">
    <property type="component" value="Unassembled WGS sequence"/>
</dbReference>
<comment type="similarity">
    <text evidence="4">Belongs to the cyclic nucleotide phosphodiesterase class-III family.</text>
</comment>
<dbReference type="InParanoid" id="Q0EZ19"/>
<evidence type="ECO:0000313" key="7">
    <source>
        <dbReference type="Proteomes" id="UP000005297"/>
    </source>
</evidence>
<evidence type="ECO:0000313" key="6">
    <source>
        <dbReference type="EMBL" id="EAU54605.1"/>
    </source>
</evidence>
<dbReference type="eggNOG" id="COG1409">
    <property type="taxonomic scope" value="Bacteria"/>
</dbReference>
<keyword evidence="2" id="KW-0378">Hydrolase</keyword>
<dbReference type="InterPro" id="IPR004843">
    <property type="entry name" value="Calcineurin-like_PHP"/>
</dbReference>
<reference evidence="6 7" key="1">
    <citation type="submission" date="2006-09" db="EMBL/GenBank/DDBJ databases">
        <authorList>
            <person name="Emerson D."/>
            <person name="Ferriera S."/>
            <person name="Johnson J."/>
            <person name="Kravitz S."/>
            <person name="Halpern A."/>
            <person name="Remington K."/>
            <person name="Beeson K."/>
            <person name="Tran B."/>
            <person name="Rogers Y.-H."/>
            <person name="Friedman R."/>
            <person name="Venter J.C."/>
        </authorList>
    </citation>
    <scope>NUCLEOTIDE SEQUENCE [LARGE SCALE GENOMIC DNA]</scope>
    <source>
        <strain evidence="6 7">PV-1</strain>
    </source>
</reference>
<name>Q0EZ19_9PROT</name>
<sequence>MSLQLLHISDSHLYSDPASLLKGIRPHDSFTAVLADAYRSFPVVDAVILGGDMAQDEQPETYHRLVSMLPDWQAPMMLTPGNHAALGYLSGTLIPALRARGAYSDRLLSGRWQIITLNSHHPGHISGLLPASELERLQQLLSVSAGIHTLIALHHHPIPIGSRWLDEIDLVNRDALWEIVHKHSHVRALLCGHIHQSFDTIHDGVRVLGSPSTCVQFTPGTDNFALADISPGYRWLELLDDGNISTTVHRITGFIPPDLLNNDPY</sequence>
<dbReference type="Gene3D" id="3.60.21.10">
    <property type="match status" value="1"/>
</dbReference>
<evidence type="ECO:0000256" key="4">
    <source>
        <dbReference type="ARBA" id="ARBA00025742"/>
    </source>
</evidence>
<gene>
    <name evidence="6" type="ORF">SPV1_07916</name>
</gene>
<dbReference type="InterPro" id="IPR050884">
    <property type="entry name" value="CNP_phosphodiesterase-III"/>
</dbReference>
<accession>Q0EZ19</accession>
<dbReference type="EMBL" id="AATS01000007">
    <property type="protein sequence ID" value="EAU54605.1"/>
    <property type="molecule type" value="Genomic_DNA"/>
</dbReference>
<keyword evidence="7" id="KW-1185">Reference proteome</keyword>
<dbReference type="FunCoup" id="Q0EZ19">
    <property type="interactions" value="55"/>
</dbReference>
<feature type="domain" description="Calcineurin-like phosphoesterase" evidence="5">
    <location>
        <begin position="5"/>
        <end position="196"/>
    </location>
</feature>
<dbReference type="GO" id="GO:0016787">
    <property type="term" value="F:hydrolase activity"/>
    <property type="evidence" value="ECO:0007669"/>
    <property type="project" value="UniProtKB-KW"/>
</dbReference>
<dbReference type="Pfam" id="PF00149">
    <property type="entry name" value="Metallophos"/>
    <property type="match status" value="1"/>
</dbReference>
<evidence type="ECO:0000259" key="5">
    <source>
        <dbReference type="Pfam" id="PF00149"/>
    </source>
</evidence>